<dbReference type="GO" id="GO:0005886">
    <property type="term" value="C:plasma membrane"/>
    <property type="evidence" value="ECO:0007669"/>
    <property type="project" value="UniProtKB-SubCell"/>
</dbReference>
<feature type="binding site" evidence="6">
    <location>
        <position position="284"/>
    </location>
    <ligand>
        <name>Zn(2+)</name>
        <dbReference type="ChEBI" id="CHEBI:29105"/>
    </ligand>
</feature>
<dbReference type="GO" id="GO:0140911">
    <property type="term" value="F:pore-forming activity"/>
    <property type="evidence" value="ECO:0007669"/>
    <property type="project" value="InterPro"/>
</dbReference>
<dbReference type="AlphaFoldDB" id="A0A7S2U227"/>
<evidence type="ECO:0000313" key="8">
    <source>
        <dbReference type="EMBL" id="CAD9776563.1"/>
    </source>
</evidence>
<feature type="transmembrane region" description="Helical" evidence="7">
    <location>
        <begin position="327"/>
        <end position="346"/>
    </location>
</feature>
<reference evidence="8" key="1">
    <citation type="submission" date="2021-01" db="EMBL/GenBank/DDBJ databases">
        <authorList>
            <person name="Corre E."/>
            <person name="Pelletier E."/>
            <person name="Niang G."/>
            <person name="Scheremetjew M."/>
            <person name="Finn R."/>
            <person name="Kale V."/>
            <person name="Holt S."/>
            <person name="Cochrane G."/>
            <person name="Meng A."/>
            <person name="Brown T."/>
            <person name="Cohen L."/>
        </authorList>
    </citation>
    <scope>NUCLEOTIDE SEQUENCE</scope>
    <source>
        <strain evidence="8">CCMP622</strain>
    </source>
</reference>
<dbReference type="Gene3D" id="3.80.10.10">
    <property type="entry name" value="Ribonuclease Inhibitor"/>
    <property type="match status" value="1"/>
</dbReference>
<keyword evidence="3 7" id="KW-0812">Transmembrane</keyword>
<evidence type="ECO:0000256" key="5">
    <source>
        <dbReference type="ARBA" id="ARBA00023136"/>
    </source>
</evidence>
<dbReference type="GO" id="GO:0046872">
    <property type="term" value="F:metal ion binding"/>
    <property type="evidence" value="ECO:0007669"/>
    <property type="project" value="UniProtKB-KW"/>
</dbReference>
<dbReference type="PANTHER" id="PTHR20855">
    <property type="entry name" value="ADIPOR/PROGESTIN RECEPTOR-RELATED"/>
    <property type="match status" value="1"/>
</dbReference>
<comment type="subcellular location">
    <subcellularLocation>
        <location evidence="1">Cell membrane</location>
        <topology evidence="1">Multi-pass membrane protein</topology>
    </subcellularLocation>
</comment>
<organism evidence="8">
    <name type="scientific">Lotharella oceanica</name>
    <dbReference type="NCBI Taxonomy" id="641309"/>
    <lineage>
        <taxon>Eukaryota</taxon>
        <taxon>Sar</taxon>
        <taxon>Rhizaria</taxon>
        <taxon>Cercozoa</taxon>
        <taxon>Chlorarachniophyceae</taxon>
        <taxon>Lotharella</taxon>
    </lineage>
</organism>
<keyword evidence="4 7" id="KW-1133">Transmembrane helix</keyword>
<feature type="transmembrane region" description="Helical" evidence="7">
    <location>
        <begin position="382"/>
        <end position="403"/>
    </location>
</feature>
<evidence type="ECO:0000256" key="3">
    <source>
        <dbReference type="ARBA" id="ARBA00022692"/>
    </source>
</evidence>
<dbReference type="EMBL" id="HBHP01033406">
    <property type="protein sequence ID" value="CAD9776563.1"/>
    <property type="molecule type" value="Transcribed_RNA"/>
</dbReference>
<dbReference type="NCBIfam" id="TIGR01065">
    <property type="entry name" value="hlyIII"/>
    <property type="match status" value="1"/>
</dbReference>
<dbReference type="InterPro" id="IPR004254">
    <property type="entry name" value="AdipoR/HlyIII-related"/>
</dbReference>
<dbReference type="Pfam" id="PF13516">
    <property type="entry name" value="LRR_6"/>
    <property type="match status" value="1"/>
</dbReference>
<evidence type="ECO:0008006" key="9">
    <source>
        <dbReference type="Google" id="ProtNLM"/>
    </source>
</evidence>
<evidence type="ECO:0000256" key="7">
    <source>
        <dbReference type="SAM" id="Phobius"/>
    </source>
</evidence>
<keyword evidence="2" id="KW-1003">Cell membrane</keyword>
<feature type="binding site" evidence="6">
    <location>
        <position position="411"/>
    </location>
    <ligand>
        <name>Zn(2+)</name>
        <dbReference type="ChEBI" id="CHEBI:29105"/>
    </ligand>
</feature>
<feature type="transmembrane region" description="Helical" evidence="7">
    <location>
        <begin position="303"/>
        <end position="320"/>
    </location>
</feature>
<keyword evidence="5 7" id="KW-0472">Membrane</keyword>
<keyword evidence="6" id="KW-0479">Metal-binding</keyword>
<evidence type="ECO:0000256" key="6">
    <source>
        <dbReference type="PIRSR" id="PIRSR604254-1"/>
    </source>
</evidence>
<feature type="transmembrane region" description="Helical" evidence="7">
    <location>
        <begin position="264"/>
        <end position="283"/>
    </location>
</feature>
<protein>
    <recommendedName>
        <fullName evidence="9">Hemolysin III</fullName>
    </recommendedName>
</protein>
<accession>A0A7S2U227</accession>
<sequence length="472" mass="53143">MACCGPQSHEYQPLLFQSPRDNKAPHNDDELYKGAVGYYMKQCELYGSKPQPSVLVAVRYRMITFKASRDFTDIDMLAFADLMLAHPKEVRHIRVIDLSYSKVALHGSIALAEVLKTNQSIEAIHLHGLKISGMGAEALALSLGTMNRSVKYVDMRACRIGQAGGQHIAKYLLRNEKSVVKELDLSVNNIGNEGLNALRQAVQYRNDKWSENEGVVITSLDLEGNLVLEEVLNSITHGVGILMSVVASVYLLSRASEYGIEEHVAAAMYSSSLLLLYTSSTLYHAFFCCKATNRIFQTLDHSAIYLLIAGTYTPVLMLALPDNYWSLPLLYFQWICCMLGLIIEFLEFTGKVQLTLVMYVLMGWSVLICFDDLTRNVSEEGIFWLVVGGIFYTGGVPFFLAQFHMSHVMWHMFVLAGSISQWWAVYQYVMPLDLRHSRGQNIAYAYAMKEELGHVLDKTMDMCADLTRGPMR</sequence>
<dbReference type="InterPro" id="IPR005744">
    <property type="entry name" value="Hy-lIII"/>
</dbReference>
<dbReference type="SUPFAM" id="SSF52047">
    <property type="entry name" value="RNI-like"/>
    <property type="match status" value="1"/>
</dbReference>
<feature type="binding site" evidence="6">
    <location>
        <position position="407"/>
    </location>
    <ligand>
        <name>Zn(2+)</name>
        <dbReference type="ChEBI" id="CHEBI:29105"/>
    </ligand>
</feature>
<feature type="transmembrane region" description="Helical" evidence="7">
    <location>
        <begin position="235"/>
        <end position="252"/>
    </location>
</feature>
<proteinExistence type="predicted"/>
<evidence type="ECO:0000256" key="4">
    <source>
        <dbReference type="ARBA" id="ARBA00022989"/>
    </source>
</evidence>
<keyword evidence="6" id="KW-0862">Zinc</keyword>
<dbReference type="InterPro" id="IPR032675">
    <property type="entry name" value="LRR_dom_sf"/>
</dbReference>
<dbReference type="Pfam" id="PF03006">
    <property type="entry name" value="HlyIII"/>
    <property type="match status" value="1"/>
</dbReference>
<evidence type="ECO:0000256" key="1">
    <source>
        <dbReference type="ARBA" id="ARBA00004651"/>
    </source>
</evidence>
<feature type="transmembrane region" description="Helical" evidence="7">
    <location>
        <begin position="352"/>
        <end position="370"/>
    </location>
</feature>
<dbReference type="PANTHER" id="PTHR20855:SF3">
    <property type="entry name" value="LD03007P"/>
    <property type="match status" value="1"/>
</dbReference>
<evidence type="ECO:0000256" key="2">
    <source>
        <dbReference type="ARBA" id="ARBA00022475"/>
    </source>
</evidence>
<dbReference type="InterPro" id="IPR001611">
    <property type="entry name" value="Leu-rich_rpt"/>
</dbReference>
<feature type="transmembrane region" description="Helical" evidence="7">
    <location>
        <begin position="409"/>
        <end position="429"/>
    </location>
</feature>
<gene>
    <name evidence="8" type="ORF">LSP00402_LOCUS20576</name>
</gene>
<dbReference type="SMART" id="SM00368">
    <property type="entry name" value="LRR_RI"/>
    <property type="match status" value="4"/>
</dbReference>
<name>A0A7S2U227_9EUKA</name>